<keyword evidence="2" id="KW-1003">Cell membrane</keyword>
<dbReference type="PROSITE" id="PS51849">
    <property type="entry name" value="RSGI_N"/>
    <property type="match status" value="1"/>
</dbReference>
<name>A0A419SEJ2_9BACL</name>
<reference evidence="9 10" key="1">
    <citation type="submission" date="2016-08" db="EMBL/GenBank/DDBJ databases">
        <title>Novel Firmicute Genomes.</title>
        <authorList>
            <person name="Poppleton D.I."/>
            <person name="Gribaldo S."/>
        </authorList>
    </citation>
    <scope>NUCLEOTIDE SEQUENCE [LARGE SCALE GENOMIC DNA]</scope>
    <source>
        <strain evidence="9 10">RAOx-1</strain>
    </source>
</reference>
<evidence type="ECO:0000313" key="9">
    <source>
        <dbReference type="EMBL" id="RKD21738.1"/>
    </source>
</evidence>
<organism evidence="9 10">
    <name type="scientific">Ammoniphilus oxalaticus</name>
    <dbReference type="NCBI Taxonomy" id="66863"/>
    <lineage>
        <taxon>Bacteria</taxon>
        <taxon>Bacillati</taxon>
        <taxon>Bacillota</taxon>
        <taxon>Bacilli</taxon>
        <taxon>Bacillales</taxon>
        <taxon>Paenibacillaceae</taxon>
        <taxon>Aneurinibacillus group</taxon>
        <taxon>Ammoniphilus</taxon>
    </lineage>
</organism>
<gene>
    <name evidence="9" type="ORF">BEP19_14020</name>
</gene>
<dbReference type="RefSeq" id="WP_120190854.1">
    <property type="nucleotide sequence ID" value="NZ_MCHY01000011.1"/>
</dbReference>
<dbReference type="InterPro" id="IPR024449">
    <property type="entry name" value="Anti-sigma_RsgI_N"/>
</dbReference>
<feature type="compositionally biased region" description="Basic and acidic residues" evidence="6">
    <location>
        <begin position="266"/>
        <end position="465"/>
    </location>
</feature>
<evidence type="ECO:0000256" key="7">
    <source>
        <dbReference type="SAM" id="Phobius"/>
    </source>
</evidence>
<protein>
    <recommendedName>
        <fullName evidence="8">RsgI N-terminal anti-sigma domain-containing protein</fullName>
    </recommendedName>
</protein>
<comment type="subcellular location">
    <subcellularLocation>
        <location evidence="1">Cell membrane</location>
        <topology evidence="1">Single-pass membrane protein</topology>
    </subcellularLocation>
</comment>
<feature type="transmembrane region" description="Helical" evidence="7">
    <location>
        <begin position="58"/>
        <end position="79"/>
    </location>
</feature>
<evidence type="ECO:0000256" key="3">
    <source>
        <dbReference type="ARBA" id="ARBA00022692"/>
    </source>
</evidence>
<evidence type="ECO:0000256" key="1">
    <source>
        <dbReference type="ARBA" id="ARBA00004162"/>
    </source>
</evidence>
<evidence type="ECO:0000256" key="6">
    <source>
        <dbReference type="SAM" id="MobiDB-lite"/>
    </source>
</evidence>
<evidence type="ECO:0000313" key="10">
    <source>
        <dbReference type="Proteomes" id="UP000284219"/>
    </source>
</evidence>
<evidence type="ECO:0000256" key="5">
    <source>
        <dbReference type="ARBA" id="ARBA00023136"/>
    </source>
</evidence>
<dbReference type="OrthoDB" id="9800626at2"/>
<keyword evidence="3 7" id="KW-0812">Transmembrane</keyword>
<evidence type="ECO:0000259" key="8">
    <source>
        <dbReference type="PROSITE" id="PS51849"/>
    </source>
</evidence>
<dbReference type="GO" id="GO:0005886">
    <property type="term" value="C:plasma membrane"/>
    <property type="evidence" value="ECO:0007669"/>
    <property type="project" value="UniProtKB-SubCell"/>
</dbReference>
<keyword evidence="10" id="KW-1185">Reference proteome</keyword>
<feature type="region of interest" description="Disordered" evidence="6">
    <location>
        <begin position="251"/>
        <end position="472"/>
    </location>
</feature>
<feature type="domain" description="RsgI N-terminal anti-sigma" evidence="8">
    <location>
        <begin position="2"/>
        <end position="49"/>
    </location>
</feature>
<dbReference type="Proteomes" id="UP000284219">
    <property type="component" value="Unassembled WGS sequence"/>
</dbReference>
<dbReference type="Pfam" id="PF23750">
    <property type="entry name" value="RsgI_M"/>
    <property type="match status" value="1"/>
</dbReference>
<sequence>MKKGIVMQATDKWTVVITPEGEFIKIPHQPNHLEGVEVLFSAFETSRQEGKRIWARRLLPAFSIVSACLLFFLIVTPFLGEKETYAAVTIDINPSVEFEINRRTQVIGAEAFNDEGEQLLRNVKWKSQSLGSVTVNVIHQAQMLGYIKDEQQVVITTTYLQEERSENIGQLIEETPLDQELTVLFVEGDEQWRNEAKSQQRSPGFYILEKKAQQANISMTEQSSHQLNVKELQPVEGFKVLEFHPRNDLASVANKKTQKQVKEKKKKEELKKEDKKAKKEKERAEKEQAQKEKERSKKEQEKKEKERAEKEQEKKEKERSKKEQEKKEKERAEKEQEKKEKERAEKEQEKKEKERAEKEQEKKEKERSEKEQAKKEKERSEKEQAKKEKERSKKEQEKKEKERAEKEQEKKEKERSKKEQEKKEKERAEKEQEKKGKERSEKEQAKKEKERAEKEKEKKEKKQDKDEDDEDD</sequence>
<accession>A0A419SEJ2</accession>
<evidence type="ECO:0000256" key="4">
    <source>
        <dbReference type="ARBA" id="ARBA00022989"/>
    </source>
</evidence>
<comment type="caution">
    <text evidence="9">The sequence shown here is derived from an EMBL/GenBank/DDBJ whole genome shotgun (WGS) entry which is preliminary data.</text>
</comment>
<keyword evidence="5 7" id="KW-0472">Membrane</keyword>
<evidence type="ECO:0000256" key="2">
    <source>
        <dbReference type="ARBA" id="ARBA00022475"/>
    </source>
</evidence>
<dbReference type="Pfam" id="PF12791">
    <property type="entry name" value="RsgI_N"/>
    <property type="match status" value="1"/>
</dbReference>
<keyword evidence="4 7" id="KW-1133">Transmembrane helix</keyword>
<dbReference type="InterPro" id="IPR055431">
    <property type="entry name" value="RsgI_M"/>
</dbReference>
<dbReference type="AlphaFoldDB" id="A0A419SEJ2"/>
<feature type="compositionally biased region" description="Basic residues" evidence="6">
    <location>
        <begin position="256"/>
        <end position="265"/>
    </location>
</feature>
<proteinExistence type="predicted"/>
<dbReference type="EMBL" id="MCHY01000011">
    <property type="protein sequence ID" value="RKD21738.1"/>
    <property type="molecule type" value="Genomic_DNA"/>
</dbReference>